<reference evidence="2" key="1">
    <citation type="submission" date="2020-03" db="EMBL/GenBank/DDBJ databases">
        <title>The deep terrestrial virosphere.</title>
        <authorList>
            <person name="Holmfeldt K."/>
            <person name="Nilsson E."/>
            <person name="Simone D."/>
            <person name="Lopez-Fernandez M."/>
            <person name="Wu X."/>
            <person name="de Brujin I."/>
            <person name="Lundin D."/>
            <person name="Andersson A."/>
            <person name="Bertilsson S."/>
            <person name="Dopson M."/>
        </authorList>
    </citation>
    <scope>NUCLEOTIDE SEQUENCE</scope>
    <source>
        <strain evidence="3">MM415A03562</strain>
        <strain evidence="4">MM415B04650</strain>
        <strain evidence="2">TM448A04119</strain>
    </source>
</reference>
<evidence type="ECO:0000313" key="3">
    <source>
        <dbReference type="EMBL" id="QJA70787.1"/>
    </source>
</evidence>
<evidence type="ECO:0000313" key="2">
    <source>
        <dbReference type="EMBL" id="QJA53875.1"/>
    </source>
</evidence>
<feature type="domain" description="PD-(D/E)XK endonuclease-like" evidence="1">
    <location>
        <begin position="16"/>
        <end position="249"/>
    </location>
</feature>
<evidence type="ECO:0000313" key="4">
    <source>
        <dbReference type="EMBL" id="QJA92475.1"/>
    </source>
</evidence>
<dbReference type="InterPro" id="IPR011604">
    <property type="entry name" value="PDDEXK-like_dom_sf"/>
</dbReference>
<proteinExistence type="predicted"/>
<dbReference type="EMBL" id="MT144458">
    <property type="protein sequence ID" value="QJA53875.1"/>
    <property type="molecule type" value="Genomic_DNA"/>
</dbReference>
<dbReference type="AlphaFoldDB" id="A0A6H2A2Y9"/>
<dbReference type="EMBL" id="MT141820">
    <property type="protein sequence ID" value="QJA70787.1"/>
    <property type="molecule type" value="Genomic_DNA"/>
</dbReference>
<organism evidence="2">
    <name type="scientific">viral metagenome</name>
    <dbReference type="NCBI Taxonomy" id="1070528"/>
    <lineage>
        <taxon>unclassified sequences</taxon>
        <taxon>metagenomes</taxon>
        <taxon>organismal metagenomes</taxon>
    </lineage>
</organism>
<accession>A0A6H2A2Y9</accession>
<dbReference type="Pfam" id="PF12705">
    <property type="entry name" value="PDDEXK_1"/>
    <property type="match status" value="1"/>
</dbReference>
<gene>
    <name evidence="3" type="ORF">MM415A03562_0012</name>
    <name evidence="4" type="ORF">MM415B04650_0003</name>
    <name evidence="2" type="ORF">TM448A04119_0009</name>
</gene>
<dbReference type="InterPro" id="IPR038726">
    <property type="entry name" value="PDDEXK_AddAB-type"/>
</dbReference>
<dbReference type="EMBL" id="MT143070">
    <property type="protein sequence ID" value="QJA92475.1"/>
    <property type="molecule type" value="Genomic_DNA"/>
</dbReference>
<protein>
    <submittedName>
        <fullName evidence="2">Putative PD-(D/E)XK nuclease superfamily protein</fullName>
    </submittedName>
</protein>
<dbReference type="Gene3D" id="3.90.320.10">
    <property type="match status" value="1"/>
</dbReference>
<evidence type="ECO:0000259" key="1">
    <source>
        <dbReference type="Pfam" id="PF12705"/>
    </source>
</evidence>
<sequence>MKIDTRNCHPFLGAAMQAVMGSHPKREQDKRFASVTELLNPPRITVLQWRHEDEIEADADEVVDLFLGSAIHAVIAQHAGALGACELRLGITHDGVLITGGVDAILWGDVKRGACISDFKIVRAFSVVYKSSYDNWAAQLNIYRKMVEHNYPNTKVTTLTNELVLKDWAAKEAGSTKGTYKGNSTYPKSPLVTVAQPLWRAQKTDDYMSRAIAALKEADARPDDALPQCSPDDNWQGRRCTRCPVKNWCTQA</sequence>
<name>A0A6H2A2Y9_9ZZZZ</name>